<protein>
    <submittedName>
        <fullName evidence="2">Nucleoside-diphosphate-sugar epimerase</fullName>
    </submittedName>
</protein>
<dbReference type="OrthoDB" id="4373834at2"/>
<dbReference type="PANTHER" id="PTHR48079">
    <property type="entry name" value="PROTEIN YEEZ"/>
    <property type="match status" value="1"/>
</dbReference>
<accession>A0A4R6K081</accession>
<evidence type="ECO:0000313" key="2">
    <source>
        <dbReference type="EMBL" id="TDO42570.1"/>
    </source>
</evidence>
<dbReference type="AlphaFoldDB" id="A0A4R6K081"/>
<evidence type="ECO:0000313" key="3">
    <source>
        <dbReference type="Proteomes" id="UP000294901"/>
    </source>
</evidence>
<dbReference type="Proteomes" id="UP000294901">
    <property type="component" value="Unassembled WGS sequence"/>
</dbReference>
<dbReference type="Pfam" id="PF01370">
    <property type="entry name" value="Epimerase"/>
    <property type="match status" value="1"/>
</dbReference>
<keyword evidence="3" id="KW-1185">Reference proteome</keyword>
<reference evidence="2 3" key="1">
    <citation type="submission" date="2019-03" db="EMBL/GenBank/DDBJ databases">
        <title>Sequencing the genomes of 1000 actinobacteria strains.</title>
        <authorList>
            <person name="Klenk H.-P."/>
        </authorList>
    </citation>
    <scope>NUCLEOTIDE SEQUENCE [LARGE SCALE GENOMIC DNA]</scope>
    <source>
        <strain evidence="2 3">DSM 43805</strain>
    </source>
</reference>
<sequence length="271" mass="28871">MTILVTGATGLVGPRLLSRLTAAGVECRALVRPGKDVPEGVERAEGDILDPHTLPAAVKGVSAVIHLAAVFRTRDDDQIWAVNRDGTRNLIAAVEQHAPEARFLLASTAHVYDADNPHPGREDDPVAPALAYPASKVEAEQLLRASGLTWGILRLPFIYGDRDGHLESLPELAAGMGWHPAQRLSVVHHADIATAFTLALGGAFDHRTVNIADESSLSIHEMSQIVGYSYGDSAAPLSQPWRGQMDVSLARGLGFTPTISTIYEAARSGAL</sequence>
<evidence type="ECO:0000259" key="1">
    <source>
        <dbReference type="Pfam" id="PF01370"/>
    </source>
</evidence>
<name>A0A4R6K081_9ACTN</name>
<dbReference type="EMBL" id="SNWR01000001">
    <property type="protein sequence ID" value="TDO42570.1"/>
    <property type="molecule type" value="Genomic_DNA"/>
</dbReference>
<feature type="domain" description="NAD-dependent epimerase/dehydratase" evidence="1">
    <location>
        <begin position="3"/>
        <end position="165"/>
    </location>
</feature>
<dbReference type="Gene3D" id="3.40.50.720">
    <property type="entry name" value="NAD(P)-binding Rossmann-like Domain"/>
    <property type="match status" value="1"/>
</dbReference>
<dbReference type="InterPro" id="IPR036291">
    <property type="entry name" value="NAD(P)-bd_dom_sf"/>
</dbReference>
<organism evidence="2 3">
    <name type="scientific">Paractinoplanes brasiliensis</name>
    <dbReference type="NCBI Taxonomy" id="52695"/>
    <lineage>
        <taxon>Bacteria</taxon>
        <taxon>Bacillati</taxon>
        <taxon>Actinomycetota</taxon>
        <taxon>Actinomycetes</taxon>
        <taxon>Micromonosporales</taxon>
        <taxon>Micromonosporaceae</taxon>
        <taxon>Paractinoplanes</taxon>
    </lineage>
</organism>
<dbReference type="GO" id="GO:0005737">
    <property type="term" value="C:cytoplasm"/>
    <property type="evidence" value="ECO:0007669"/>
    <property type="project" value="TreeGrafter"/>
</dbReference>
<dbReference type="InterPro" id="IPR051783">
    <property type="entry name" value="NAD(P)-dependent_oxidoreduct"/>
</dbReference>
<dbReference type="RefSeq" id="WP_133876443.1">
    <property type="nucleotide sequence ID" value="NZ_BOMD01000088.1"/>
</dbReference>
<dbReference type="SUPFAM" id="SSF51735">
    <property type="entry name" value="NAD(P)-binding Rossmann-fold domains"/>
    <property type="match status" value="1"/>
</dbReference>
<dbReference type="InterPro" id="IPR001509">
    <property type="entry name" value="Epimerase_deHydtase"/>
</dbReference>
<comment type="caution">
    <text evidence="2">The sequence shown here is derived from an EMBL/GenBank/DDBJ whole genome shotgun (WGS) entry which is preliminary data.</text>
</comment>
<dbReference type="PANTHER" id="PTHR48079:SF6">
    <property type="entry name" value="NAD(P)-BINDING DOMAIN-CONTAINING PROTEIN-RELATED"/>
    <property type="match status" value="1"/>
</dbReference>
<proteinExistence type="predicted"/>
<dbReference type="GO" id="GO:0004029">
    <property type="term" value="F:aldehyde dehydrogenase (NAD+) activity"/>
    <property type="evidence" value="ECO:0007669"/>
    <property type="project" value="TreeGrafter"/>
</dbReference>
<gene>
    <name evidence="2" type="ORF">C8E87_6343</name>
</gene>